<name>A0A3B4GFV8_9CICH</name>
<evidence type="ECO:0000256" key="12">
    <source>
        <dbReference type="SAM" id="MobiDB-lite"/>
    </source>
</evidence>
<dbReference type="SMART" id="SM00231">
    <property type="entry name" value="FA58C"/>
    <property type="match status" value="1"/>
</dbReference>
<dbReference type="Ensembl" id="ENSPNYT00000020877.1">
    <property type="protein sequence ID" value="ENSPNYP00000020376.1"/>
    <property type="gene ID" value="ENSPNYG00000014968.1"/>
</dbReference>
<dbReference type="Gene3D" id="2.60.120.260">
    <property type="entry name" value="Galactose-binding domain-like"/>
    <property type="match status" value="1"/>
</dbReference>
<dbReference type="AlphaFoldDB" id="A0A3B4GFV8"/>
<dbReference type="SUPFAM" id="SSF57196">
    <property type="entry name" value="EGF/Laminin"/>
    <property type="match status" value="1"/>
</dbReference>
<evidence type="ECO:0000259" key="16">
    <source>
        <dbReference type="PROSITE" id="PS50026"/>
    </source>
</evidence>
<evidence type="ECO:0000256" key="3">
    <source>
        <dbReference type="ARBA" id="ARBA00022536"/>
    </source>
</evidence>
<dbReference type="FunFam" id="2.60.120.200:FF:000026">
    <property type="entry name" value="contactin-associated protein-like 4 isoform X1"/>
    <property type="match status" value="1"/>
</dbReference>
<keyword evidence="4 13" id="KW-0812">Transmembrane</keyword>
<dbReference type="InterPro" id="IPR002181">
    <property type="entry name" value="Fibrinogen_a/b/g_C_dom"/>
</dbReference>
<dbReference type="Pfam" id="PF02210">
    <property type="entry name" value="Laminin_G_2"/>
    <property type="match status" value="3"/>
</dbReference>
<dbReference type="InterPro" id="IPR013320">
    <property type="entry name" value="ConA-like_dom_sf"/>
</dbReference>
<dbReference type="PROSITE" id="PS50025">
    <property type="entry name" value="LAM_G_DOMAIN"/>
    <property type="match status" value="3"/>
</dbReference>
<evidence type="ECO:0000256" key="13">
    <source>
        <dbReference type="SAM" id="Phobius"/>
    </source>
</evidence>
<dbReference type="SMART" id="SM00181">
    <property type="entry name" value="EGF"/>
    <property type="match status" value="2"/>
</dbReference>
<keyword evidence="9 11" id="KW-1015">Disulfide bond</keyword>
<feature type="domain" description="Laminin G" evidence="15">
    <location>
        <begin position="153"/>
        <end position="321"/>
    </location>
</feature>
<evidence type="ECO:0000256" key="8">
    <source>
        <dbReference type="ARBA" id="ARBA00023136"/>
    </source>
</evidence>
<dbReference type="PROSITE" id="PS50022">
    <property type="entry name" value="FA58C_3"/>
    <property type="match status" value="1"/>
</dbReference>
<keyword evidence="5" id="KW-0732">Signal</keyword>
<accession>A0A3B4GFV8</accession>
<dbReference type="Gene3D" id="2.10.25.10">
    <property type="entry name" value="Laminin"/>
    <property type="match status" value="2"/>
</dbReference>
<evidence type="ECO:0000256" key="11">
    <source>
        <dbReference type="PROSITE-ProRule" id="PRU00122"/>
    </source>
</evidence>
<keyword evidence="6" id="KW-0677">Repeat</keyword>
<dbReference type="FunFam" id="2.60.120.260:FF:000016">
    <property type="entry name" value="Contactin-associated protein-like 4 isoform 1"/>
    <property type="match status" value="1"/>
</dbReference>
<dbReference type="Pfam" id="PF00754">
    <property type="entry name" value="F5_F8_type_C"/>
    <property type="match status" value="1"/>
</dbReference>
<dbReference type="PROSITE" id="PS01285">
    <property type="entry name" value="FA58C_1"/>
    <property type="match status" value="1"/>
</dbReference>
<dbReference type="PANTHER" id="PTHR15036">
    <property type="entry name" value="PIKACHURIN-LIKE PROTEIN"/>
    <property type="match status" value="1"/>
</dbReference>
<dbReference type="CDD" id="cd00054">
    <property type="entry name" value="EGF_CA"/>
    <property type="match status" value="2"/>
</dbReference>
<organism evidence="18">
    <name type="scientific">Pundamilia nyererei</name>
    <dbReference type="NCBI Taxonomy" id="303518"/>
    <lineage>
        <taxon>Eukaryota</taxon>
        <taxon>Metazoa</taxon>
        <taxon>Chordata</taxon>
        <taxon>Craniata</taxon>
        <taxon>Vertebrata</taxon>
        <taxon>Euteleostomi</taxon>
        <taxon>Actinopterygii</taxon>
        <taxon>Neopterygii</taxon>
        <taxon>Teleostei</taxon>
        <taxon>Neoteleostei</taxon>
        <taxon>Acanthomorphata</taxon>
        <taxon>Ovalentaria</taxon>
        <taxon>Cichlomorphae</taxon>
        <taxon>Cichliformes</taxon>
        <taxon>Cichlidae</taxon>
        <taxon>African cichlids</taxon>
        <taxon>Pseudocrenilabrinae</taxon>
        <taxon>Haplochromini</taxon>
        <taxon>Pundamilia</taxon>
    </lineage>
</organism>
<evidence type="ECO:0000259" key="15">
    <source>
        <dbReference type="PROSITE" id="PS50025"/>
    </source>
</evidence>
<dbReference type="InterPro" id="IPR050372">
    <property type="entry name" value="Neurexin-related_CASP"/>
</dbReference>
<keyword evidence="7 13" id="KW-1133">Transmembrane helix</keyword>
<keyword evidence="8 13" id="KW-0472">Membrane</keyword>
<dbReference type="InterPro" id="IPR008979">
    <property type="entry name" value="Galactose-bd-like_sf"/>
</dbReference>
<dbReference type="CDD" id="cd00110">
    <property type="entry name" value="LamG"/>
    <property type="match status" value="3"/>
</dbReference>
<dbReference type="CDD" id="cd00057">
    <property type="entry name" value="FA58C"/>
    <property type="match status" value="1"/>
</dbReference>
<dbReference type="GeneTree" id="ENSGT00940000160228"/>
<dbReference type="SUPFAM" id="SSF49785">
    <property type="entry name" value="Galactose-binding domain-like"/>
    <property type="match status" value="1"/>
</dbReference>
<feature type="transmembrane region" description="Helical" evidence="13">
    <location>
        <begin position="1160"/>
        <end position="1183"/>
    </location>
</feature>
<evidence type="ECO:0000256" key="10">
    <source>
        <dbReference type="PROSITE-ProRule" id="PRU00076"/>
    </source>
</evidence>
<feature type="domain" description="Fibrinogen C-terminal" evidence="17">
    <location>
        <begin position="544"/>
        <end position="596"/>
    </location>
</feature>
<dbReference type="InterPro" id="IPR036056">
    <property type="entry name" value="Fibrinogen-like_C"/>
</dbReference>
<dbReference type="PROSITE" id="PS01286">
    <property type="entry name" value="FA58C_2"/>
    <property type="match status" value="1"/>
</dbReference>
<feature type="domain" description="Laminin G" evidence="15">
    <location>
        <begin position="755"/>
        <end position="920"/>
    </location>
</feature>
<feature type="compositionally biased region" description="Polar residues" evidence="12">
    <location>
        <begin position="1211"/>
        <end position="1220"/>
    </location>
</feature>
<dbReference type="PROSITE" id="PS51406">
    <property type="entry name" value="FIBRINOGEN_C_2"/>
    <property type="match status" value="1"/>
</dbReference>
<dbReference type="GO" id="GO:0016020">
    <property type="term" value="C:membrane"/>
    <property type="evidence" value="ECO:0007669"/>
    <property type="project" value="UniProtKB-SubCell"/>
</dbReference>
<feature type="region of interest" description="Disordered" evidence="12">
    <location>
        <begin position="1193"/>
        <end position="1227"/>
    </location>
</feature>
<evidence type="ECO:0000256" key="9">
    <source>
        <dbReference type="ARBA" id="ARBA00023157"/>
    </source>
</evidence>
<dbReference type="SUPFAM" id="SSF49899">
    <property type="entry name" value="Concanavalin A-like lectins/glucanases"/>
    <property type="match status" value="4"/>
</dbReference>
<comment type="similarity">
    <text evidence="2">Belongs to the neurexin family.</text>
</comment>
<evidence type="ECO:0000259" key="17">
    <source>
        <dbReference type="PROSITE" id="PS51406"/>
    </source>
</evidence>
<keyword evidence="3 10" id="KW-0245">EGF-like domain</keyword>
<dbReference type="SMART" id="SM00282">
    <property type="entry name" value="LamG"/>
    <property type="match status" value="4"/>
</dbReference>
<proteinExistence type="inferred from homology"/>
<evidence type="ECO:0000256" key="2">
    <source>
        <dbReference type="ARBA" id="ARBA00010241"/>
    </source>
</evidence>
<evidence type="ECO:0000256" key="4">
    <source>
        <dbReference type="ARBA" id="ARBA00022692"/>
    </source>
</evidence>
<dbReference type="Gene3D" id="2.60.120.1000">
    <property type="match status" value="1"/>
</dbReference>
<evidence type="ECO:0000256" key="7">
    <source>
        <dbReference type="ARBA" id="ARBA00022989"/>
    </source>
</evidence>
<feature type="domain" description="EGF-like" evidence="16">
    <location>
        <begin position="508"/>
        <end position="545"/>
    </location>
</feature>
<evidence type="ECO:0000256" key="6">
    <source>
        <dbReference type="ARBA" id="ARBA00022737"/>
    </source>
</evidence>
<dbReference type="Gene3D" id="2.60.120.200">
    <property type="match status" value="3"/>
</dbReference>
<comment type="caution">
    <text evidence="10">Lacks conserved residue(s) required for the propagation of feature annotation.</text>
</comment>
<protein>
    <submittedName>
        <fullName evidence="18">Contactin-associated protein-like 4</fullName>
    </submittedName>
</protein>
<evidence type="ECO:0000313" key="18">
    <source>
        <dbReference type="Ensembl" id="ENSPNYP00000020376.1"/>
    </source>
</evidence>
<dbReference type="InterPro" id="IPR000742">
    <property type="entry name" value="EGF"/>
</dbReference>
<reference evidence="18" key="1">
    <citation type="submission" date="2023-09" db="UniProtKB">
        <authorList>
            <consortium name="Ensembl"/>
        </authorList>
    </citation>
    <scope>IDENTIFICATION</scope>
</reference>
<feature type="disulfide bond" evidence="11">
    <location>
        <begin position="893"/>
        <end position="920"/>
    </location>
</feature>
<sequence>CRSNYRLSCAATSTLVTLTAYSHYYNPLFVFVPCAGAGGWSPLVSDRYQWLEVDLGRRTQITAVATQGRYGSSDWLTAYLLMFSDTGHNWRQHRQEDSLGAFPGNSNADTVVQYKLEQPVIARFLRLIPLDWNPSGRIGLRLEIYGCRYTSSVASFDGSRSSLVYRLSVRASWTVMETISLKFKTLKNSGTLLHAEGQRDHSLTLVLEKGKLLLYHLQGVSSSSGGQLLVSLGSLLDDQHWHHVKLERLSTHLNLTVDKNTLQVQIPADLSHWHIHTKPILSNRNFHGCLENLLYSDINLIDLAKHGSSQVAIVGNVTFSCAEPVSVAVTFTDSHSFLQLPGLTSWSTGLVSVTLQFRTWNKGGLLLTFGLPQQDGTVFLYLSQARLRLQISKAGRSSLDLSAGSGLNDGQWHYVELSFKHDHLSITVDKDEGATAHISISVPLTSDSQLFFGGCPTGESAQKCKNPFNTFQGCMRLLTLDDQTVDLIKVQQRLLGNYSHLQIDMCGIIDRCSPSHCEHGGICTQSWSTFHCNCSNSGYRGATCHSSIYEQSCEAYKHKGNMSGHYYIDVDGSGPIKPQLIYCNMTEDKTWMVIQHNNTELTRVQSSAERNQHFAYFDYSSEEEQLVAVISQSEHCEQELSYHCRKSRLSNTLEGAPFSWWVGGAGPGQSQTSWGGALTGTQQCGCSLQDSCLDPSHDCNCDADYDQWTEDSGLLTHKETLPVRSLVLGDIHRPGSEAAYRVGPLRCHGDKNFWNAAFFDKETSYLHFPTFQGELNADISFLFKTTSSSGVFLENLGIKDFIRIELSSSMEVVFSFDVGNGPLDVRVKTSFPLNDSRWHRVQAERNVKEASLRVDNFPAATHEAPTDGLMHLQLNSQLFIGGTASRQKGFLGCIRSLQLNGVTLDLEKRAKITPGVLPGCPGHCSSYGSLCQNEGRCEEKANGFSCDCGQSAYSGAFCHKEVSATFKSTTSITYILKEPFELSRNSSGLPSSIYSDITLRGESISLSFSTNQSPALLLYVSSFYREYLILLINKNGEDSQIAFSLGCLLLINDCVFLILEDLNLTSDVEFNSIKSLILGRVEEPDGLDAEMAELALLGFTGCLSGVHFNSISPLKAALLHPDSPVIVTGPLVQSSCGSSSPANTYAAETTHSFSGTGSKVSLWVIAVVIFVTLSALAVMARFICSRKETYRNQEVKAAQPEDSNEFPFSGQPDSPSAPSENQKEYFI</sequence>
<evidence type="ECO:0000259" key="14">
    <source>
        <dbReference type="PROSITE" id="PS50022"/>
    </source>
</evidence>
<comment type="subcellular location">
    <subcellularLocation>
        <location evidence="1">Membrane</location>
        <topology evidence="1">Single-pass type I membrane protein</topology>
    </subcellularLocation>
</comment>
<feature type="domain" description="Laminin G" evidence="15">
    <location>
        <begin position="327"/>
        <end position="506"/>
    </location>
</feature>
<dbReference type="SUPFAM" id="SSF56496">
    <property type="entry name" value="Fibrinogen C-terminal domain-like"/>
    <property type="match status" value="1"/>
</dbReference>
<dbReference type="PANTHER" id="PTHR15036:SF40">
    <property type="entry name" value="CONTACTIN-ASSOCIATED PROTEIN-LIKE 4"/>
    <property type="match status" value="1"/>
</dbReference>
<evidence type="ECO:0000256" key="1">
    <source>
        <dbReference type="ARBA" id="ARBA00004479"/>
    </source>
</evidence>
<feature type="domain" description="F5/8 type C" evidence="14">
    <location>
        <begin position="1"/>
        <end position="147"/>
    </location>
</feature>
<feature type="domain" description="EGF-like" evidence="16">
    <location>
        <begin position="921"/>
        <end position="959"/>
    </location>
</feature>
<evidence type="ECO:0000256" key="5">
    <source>
        <dbReference type="ARBA" id="ARBA00022729"/>
    </source>
</evidence>
<dbReference type="InterPro" id="IPR000421">
    <property type="entry name" value="FA58C"/>
</dbReference>
<dbReference type="PROSITE" id="PS50026">
    <property type="entry name" value="EGF_3"/>
    <property type="match status" value="2"/>
</dbReference>
<dbReference type="InterPro" id="IPR001791">
    <property type="entry name" value="Laminin_G"/>
</dbReference>